<evidence type="ECO:0000259" key="4">
    <source>
        <dbReference type="PROSITE" id="PS50048"/>
    </source>
</evidence>
<dbReference type="Pfam" id="PF00172">
    <property type="entry name" value="Zn_clus"/>
    <property type="match status" value="1"/>
</dbReference>
<dbReference type="Gene3D" id="4.10.240.10">
    <property type="entry name" value="Zn(2)-C6 fungal-type DNA-binding domain"/>
    <property type="match status" value="1"/>
</dbReference>
<dbReference type="InterPro" id="IPR011059">
    <property type="entry name" value="Metal-dep_hydrolase_composite"/>
</dbReference>
<dbReference type="GO" id="GO:0000981">
    <property type="term" value="F:DNA-binding transcription factor activity, RNA polymerase II-specific"/>
    <property type="evidence" value="ECO:0007669"/>
    <property type="project" value="InterPro"/>
</dbReference>
<dbReference type="SMART" id="SM00822">
    <property type="entry name" value="PKS_KR"/>
    <property type="match status" value="1"/>
</dbReference>
<dbReference type="PROSITE" id="PS00061">
    <property type="entry name" value="ADH_SHORT"/>
    <property type="match status" value="1"/>
</dbReference>
<dbReference type="GO" id="GO:0016810">
    <property type="term" value="F:hydrolase activity, acting on carbon-nitrogen (but not peptide) bonds"/>
    <property type="evidence" value="ECO:0007669"/>
    <property type="project" value="InterPro"/>
</dbReference>
<sequence>MPGCLEGLHAIATHIVKGIEQDALVKDIEKRAKGVTKDVDAALETRVFYSSTNPTPIITMKDGRFSAVEAMAIENGKILKAGSLKDAKAAATIVTDPTDIGGNCIVPGFVEPHLHIITSAMLNKFLVNCDPLNPEIGGTFEGTVKFLRNKVGELKKGAWLLGYGYDPSRLEPHEGSFRDLTPALFEQEGLTDNPILIINASGHIAYVNSLALSEAKQDVPASGVLIEPAAFEPIITKALPSQLVKSLEIFDGLFNVLNQWSAKGFTTVFDAGVGLSIPKLDAFILSALAICAPLRIAGAAANMMPGDAEKTVGKGAMPPGGATPLKIKTIKLWMDGSTQGFTGALEEQYKNELLPEYFWGAPWGWARWKVRKTCHITPFTQFDIFEEMKTWAKKGYQLMVHVNGDCASEVVLDAFEKLQTEIPDSKVRHRLEHFTVTQSKQIERAAKLGLYASHTIGHVKYWGNTFDKYILGPERAGRIDPLQDDVQQGLVYSLHSDSPVSQADGLSYVRTAATRLMYEKTPDQNPERILGGDQIVTVEQALAGITVNPARQILLDSEIGTLEDGKDANFVVLSQDITSSKLDAKEISSDLVLETWFKGRLRSPRSLVEETIPYGMSSSRRRHDPRSKRLWGRRSRSFGGCVTCRSRRVKCDEGRPGCSMCSIAGVDCGGYNKDLIFDLDNPSTATTRFRRPLLTEKERRCMSEQIARDVPPSLASWHLSKIEDECEKASSDIQISRGPFGAFRVTKDQHQEFAPGLDTLPEDVLDTSDFHIEDQDDFILPNFDDDIEPVPLSVDTSTATSQQIIRQPLDWIKVLDTLPVGDWLSPGNFDLPDWWDSTLVGPWPDGSTVTPKAPSPIPLSPVIRMEPRDLAVSQPSPGPGPVVDNNVPQDAVLLVKHYATTVLRGLTPYRHSKTPWHILFLPHVKSCLAALTLGEKMNHASLCAFYGTLSISAFSIGGIYDSSKWLEQGKTYYEQAQLHIRAMLRTAYDIPKRAKYKSILMALLTMVQIEVLSGNRDEAEYYFLETEKFIRLRGLNRRKSRKVRLLHHCYAFERLSHESTFTEGRLNLDHRNPVREAIEASDARPYSLDNLSFRLTTWRDLDQEMLKVKGQAEGENDLHLQHPGIWSATLYPEIFGVPELHLFMLSLVIRLAREKVQSQDEAIPLKEFMARAKAVERWIKQLHVLRQSIWMAETPVDAEQQQSVNLLNSLADTMQHALSVYFYRKIYDLDPAMLEKHVLGTIMAYFEGKVIAITGAASGMGLATAQLLASRGAIVSLADINEEALKAATSSLSGEKHIYQTIDVSKSESVNSWIEKTVDTFGKLDGAVNMAGIIAEPTPLTEYTDEVWDRMFAVNTSGVFNCLRAELRAMKEGASIVSAASVFGQFGAPGHVAYCASKAAVIGLSRTAAKENGHIRVNCVSPGSVSTAMNQHDDPEHVKRSLAGTAQKRRAEPIEVARVIAFLLSDEASFVTGAVYNVDGGWVC</sequence>
<dbReference type="InterPro" id="IPR001138">
    <property type="entry name" value="Zn2Cys6_DnaBD"/>
</dbReference>
<accession>A0A395MC11</accession>
<dbReference type="PANTHER" id="PTHR22642:SF2">
    <property type="entry name" value="PROTEIN LONG AFTER FAR-RED 3"/>
    <property type="match status" value="1"/>
</dbReference>
<evidence type="ECO:0000256" key="3">
    <source>
        <dbReference type="ARBA" id="ARBA00023242"/>
    </source>
</evidence>
<dbReference type="InterPro" id="IPR021858">
    <property type="entry name" value="Fun_TF"/>
</dbReference>
<dbReference type="PROSITE" id="PS50048">
    <property type="entry name" value="ZN2_CY6_FUNGAL_2"/>
    <property type="match status" value="1"/>
</dbReference>
<dbReference type="InterPro" id="IPR032466">
    <property type="entry name" value="Metal_Hydrolase"/>
</dbReference>
<dbReference type="EMBL" id="PXXK01000356">
    <property type="protein sequence ID" value="RFN45350.1"/>
    <property type="molecule type" value="Genomic_DNA"/>
</dbReference>
<dbReference type="SUPFAM" id="SSF57701">
    <property type="entry name" value="Zn2/Cys6 DNA-binding domain"/>
    <property type="match status" value="1"/>
</dbReference>
<dbReference type="InterPro" id="IPR036291">
    <property type="entry name" value="NAD(P)-bd_dom_sf"/>
</dbReference>
<dbReference type="Gene3D" id="3.40.50.720">
    <property type="entry name" value="NAD(P)-binding Rossmann-like Domain"/>
    <property type="match status" value="1"/>
</dbReference>
<dbReference type="CDD" id="cd01300">
    <property type="entry name" value="YtcJ_like"/>
    <property type="match status" value="1"/>
</dbReference>
<evidence type="ECO:0000256" key="1">
    <source>
        <dbReference type="ARBA" id="ARBA00022857"/>
    </source>
</evidence>
<dbReference type="Proteomes" id="UP000265631">
    <property type="component" value="Unassembled WGS sequence"/>
</dbReference>
<gene>
    <name evidence="5" type="ORF">FIE12Z_10415</name>
</gene>
<dbReference type="CDD" id="cd05233">
    <property type="entry name" value="SDR_c"/>
    <property type="match status" value="1"/>
</dbReference>
<evidence type="ECO:0000313" key="6">
    <source>
        <dbReference type="Proteomes" id="UP000265631"/>
    </source>
</evidence>
<dbReference type="InterPro" id="IPR036864">
    <property type="entry name" value="Zn2-C6_fun-type_DNA-bd_sf"/>
</dbReference>
<dbReference type="Pfam" id="PF07969">
    <property type="entry name" value="Amidohydro_3"/>
    <property type="match status" value="1"/>
</dbReference>
<keyword evidence="2" id="KW-0560">Oxidoreductase</keyword>
<keyword evidence="6" id="KW-1185">Reference proteome</keyword>
<keyword evidence="3" id="KW-0539">Nucleus</keyword>
<dbReference type="GO" id="GO:0016491">
    <property type="term" value="F:oxidoreductase activity"/>
    <property type="evidence" value="ECO:0007669"/>
    <property type="project" value="UniProtKB-KW"/>
</dbReference>
<dbReference type="Gene3D" id="3.20.20.140">
    <property type="entry name" value="Metal-dependent hydrolases"/>
    <property type="match status" value="1"/>
</dbReference>
<dbReference type="SUPFAM" id="SSF51735">
    <property type="entry name" value="NAD(P)-binding Rossmann-fold domains"/>
    <property type="match status" value="1"/>
</dbReference>
<dbReference type="PRINTS" id="PR00081">
    <property type="entry name" value="GDHRDH"/>
</dbReference>
<dbReference type="STRING" id="2594813.A0A395MC11"/>
<dbReference type="FunFam" id="3.40.50.720:FF:000084">
    <property type="entry name" value="Short-chain dehydrogenase reductase"/>
    <property type="match status" value="1"/>
</dbReference>
<evidence type="ECO:0000256" key="2">
    <source>
        <dbReference type="ARBA" id="ARBA00023002"/>
    </source>
</evidence>
<reference evidence="5 6" key="1">
    <citation type="journal article" date="2018" name="PLoS Pathog.">
        <title>Evolution of structural diversity of trichothecenes, a family of toxins produced by plant pathogenic and entomopathogenic fungi.</title>
        <authorList>
            <person name="Proctor R.H."/>
            <person name="McCormick S.P."/>
            <person name="Kim H.S."/>
            <person name="Cardoza R.E."/>
            <person name="Stanley A.M."/>
            <person name="Lindo L."/>
            <person name="Kelly A."/>
            <person name="Brown D.W."/>
            <person name="Lee T."/>
            <person name="Vaughan M.M."/>
            <person name="Alexander N.J."/>
            <person name="Busman M."/>
            <person name="Gutierrez S."/>
        </authorList>
    </citation>
    <scope>NUCLEOTIDE SEQUENCE [LARGE SCALE GENOMIC DNA]</scope>
    <source>
        <strain evidence="5 6">NRRL 13405</strain>
    </source>
</reference>
<proteinExistence type="predicted"/>
<name>A0A395MC11_9HYPO</name>
<dbReference type="PROSITE" id="PS00463">
    <property type="entry name" value="ZN2_CY6_FUNGAL_1"/>
    <property type="match status" value="1"/>
</dbReference>
<dbReference type="InterPro" id="IPR002347">
    <property type="entry name" value="SDR_fam"/>
</dbReference>
<protein>
    <recommendedName>
        <fullName evidence="4">Zn(2)-C6 fungal-type domain-containing protein</fullName>
    </recommendedName>
</protein>
<dbReference type="InterPro" id="IPR020904">
    <property type="entry name" value="Sc_DH/Rdtase_CS"/>
</dbReference>
<keyword evidence="1" id="KW-0521">NADP</keyword>
<feature type="domain" description="Zn(2)-C6 fungal-type" evidence="4">
    <location>
        <begin position="640"/>
        <end position="668"/>
    </location>
</feature>
<dbReference type="SMART" id="SM00066">
    <property type="entry name" value="GAL4"/>
    <property type="match status" value="1"/>
</dbReference>
<dbReference type="SUPFAM" id="SSF51556">
    <property type="entry name" value="Metallo-dependent hydrolases"/>
    <property type="match status" value="1"/>
</dbReference>
<dbReference type="InterPro" id="IPR013108">
    <property type="entry name" value="Amidohydro_3"/>
</dbReference>
<dbReference type="Gene3D" id="3.10.310.70">
    <property type="match status" value="1"/>
</dbReference>
<organism evidence="5 6">
    <name type="scientific">Fusarium flagelliforme</name>
    <dbReference type="NCBI Taxonomy" id="2675880"/>
    <lineage>
        <taxon>Eukaryota</taxon>
        <taxon>Fungi</taxon>
        <taxon>Dikarya</taxon>
        <taxon>Ascomycota</taxon>
        <taxon>Pezizomycotina</taxon>
        <taxon>Sordariomycetes</taxon>
        <taxon>Hypocreomycetidae</taxon>
        <taxon>Hypocreales</taxon>
        <taxon>Nectriaceae</taxon>
        <taxon>Fusarium</taxon>
        <taxon>Fusarium incarnatum-equiseti species complex</taxon>
    </lineage>
</organism>
<comment type="caution">
    <text evidence="5">The sequence shown here is derived from an EMBL/GenBank/DDBJ whole genome shotgun (WGS) entry which is preliminary data.</text>
</comment>
<dbReference type="InterPro" id="IPR057326">
    <property type="entry name" value="KR_dom"/>
</dbReference>
<dbReference type="InterPro" id="IPR033932">
    <property type="entry name" value="YtcJ-like"/>
</dbReference>
<dbReference type="PANTHER" id="PTHR22642">
    <property type="entry name" value="IMIDAZOLONEPROPIONASE"/>
    <property type="match status" value="1"/>
</dbReference>
<dbReference type="SUPFAM" id="SSF51338">
    <property type="entry name" value="Composite domain of metallo-dependent hydrolases"/>
    <property type="match status" value="1"/>
</dbReference>
<dbReference type="Gene3D" id="2.30.40.10">
    <property type="entry name" value="Urease, subunit C, domain 1"/>
    <property type="match status" value="1"/>
</dbReference>
<dbReference type="CDD" id="cd00067">
    <property type="entry name" value="GAL4"/>
    <property type="match status" value="1"/>
</dbReference>
<dbReference type="Pfam" id="PF13561">
    <property type="entry name" value="adh_short_C2"/>
    <property type="match status" value="1"/>
</dbReference>
<dbReference type="Pfam" id="PF11951">
    <property type="entry name" value="Fungal_trans_2"/>
    <property type="match status" value="1"/>
</dbReference>
<evidence type="ECO:0000313" key="5">
    <source>
        <dbReference type="EMBL" id="RFN45350.1"/>
    </source>
</evidence>
<dbReference type="GO" id="GO:0008270">
    <property type="term" value="F:zinc ion binding"/>
    <property type="evidence" value="ECO:0007669"/>
    <property type="project" value="InterPro"/>
</dbReference>